<dbReference type="PROSITE" id="PS50885">
    <property type="entry name" value="HAMP"/>
    <property type="match status" value="1"/>
</dbReference>
<dbReference type="InterPro" id="IPR005467">
    <property type="entry name" value="His_kinase_dom"/>
</dbReference>
<evidence type="ECO:0000313" key="18">
    <source>
        <dbReference type="Proteomes" id="UP001229409"/>
    </source>
</evidence>
<evidence type="ECO:0000256" key="14">
    <source>
        <dbReference type="SAM" id="Phobius"/>
    </source>
</evidence>
<evidence type="ECO:0000256" key="5">
    <source>
        <dbReference type="ARBA" id="ARBA00022553"/>
    </source>
</evidence>
<dbReference type="GO" id="GO:0000155">
    <property type="term" value="F:phosphorelay sensor kinase activity"/>
    <property type="evidence" value="ECO:0007669"/>
    <property type="project" value="InterPro"/>
</dbReference>
<dbReference type="InterPro" id="IPR036890">
    <property type="entry name" value="HATPase_C_sf"/>
</dbReference>
<dbReference type="Proteomes" id="UP001229409">
    <property type="component" value="Unassembled WGS sequence"/>
</dbReference>
<name>A0AAP3ZYI3_PAEPO</name>
<evidence type="ECO:0000256" key="11">
    <source>
        <dbReference type="ARBA" id="ARBA00022989"/>
    </source>
</evidence>
<evidence type="ECO:0000259" key="16">
    <source>
        <dbReference type="PROSITE" id="PS50885"/>
    </source>
</evidence>
<evidence type="ECO:0000256" key="13">
    <source>
        <dbReference type="ARBA" id="ARBA00023136"/>
    </source>
</evidence>
<reference evidence="17" key="1">
    <citation type="submission" date="2023-04" db="EMBL/GenBank/DDBJ databases">
        <title>Uncovering the Secrets of Slow-Growing Bacteria in Tropical Savanna Soil through Cultivation and Genomic Analysis.</title>
        <authorList>
            <person name="Goncalves O.S."/>
            <person name="Santana M.F."/>
        </authorList>
    </citation>
    <scope>NUCLEOTIDE SEQUENCE</scope>
    <source>
        <strain evidence="17">ANTI</strain>
    </source>
</reference>
<keyword evidence="12" id="KW-0902">Two-component regulatory system</keyword>
<dbReference type="CDD" id="cd06225">
    <property type="entry name" value="HAMP"/>
    <property type="match status" value="1"/>
</dbReference>
<dbReference type="InterPro" id="IPR050640">
    <property type="entry name" value="Bact_2-comp_sensor_kinase"/>
</dbReference>
<evidence type="ECO:0000259" key="15">
    <source>
        <dbReference type="PROSITE" id="PS50109"/>
    </source>
</evidence>
<dbReference type="GO" id="GO:0005886">
    <property type="term" value="C:plasma membrane"/>
    <property type="evidence" value="ECO:0007669"/>
    <property type="project" value="UniProtKB-SubCell"/>
</dbReference>
<keyword evidence="13 14" id="KW-0472">Membrane</keyword>
<evidence type="ECO:0000256" key="8">
    <source>
        <dbReference type="ARBA" id="ARBA00022741"/>
    </source>
</evidence>
<evidence type="ECO:0000256" key="7">
    <source>
        <dbReference type="ARBA" id="ARBA00022692"/>
    </source>
</evidence>
<evidence type="ECO:0000256" key="10">
    <source>
        <dbReference type="ARBA" id="ARBA00022840"/>
    </source>
</evidence>
<dbReference type="AlphaFoldDB" id="A0AAP3ZYI3"/>
<keyword evidence="11 14" id="KW-1133">Transmembrane helix</keyword>
<dbReference type="GO" id="GO:0005524">
    <property type="term" value="F:ATP binding"/>
    <property type="evidence" value="ECO:0007669"/>
    <property type="project" value="UniProtKB-KW"/>
</dbReference>
<keyword evidence="5" id="KW-0597">Phosphoprotein</keyword>
<dbReference type="SMART" id="SM00387">
    <property type="entry name" value="HATPase_c"/>
    <property type="match status" value="1"/>
</dbReference>
<dbReference type="RefSeq" id="WP_279833770.1">
    <property type="nucleotide sequence ID" value="NZ_JARVWT010000004.1"/>
</dbReference>
<dbReference type="InterPro" id="IPR003594">
    <property type="entry name" value="HATPase_dom"/>
</dbReference>
<keyword evidence="7 14" id="KW-0812">Transmembrane</keyword>
<proteinExistence type="predicted"/>
<dbReference type="SMART" id="SM00304">
    <property type="entry name" value="HAMP"/>
    <property type="match status" value="1"/>
</dbReference>
<dbReference type="InterPro" id="IPR003660">
    <property type="entry name" value="HAMP_dom"/>
</dbReference>
<evidence type="ECO:0000256" key="9">
    <source>
        <dbReference type="ARBA" id="ARBA00022777"/>
    </source>
</evidence>
<evidence type="ECO:0000256" key="1">
    <source>
        <dbReference type="ARBA" id="ARBA00000085"/>
    </source>
</evidence>
<evidence type="ECO:0000256" key="3">
    <source>
        <dbReference type="ARBA" id="ARBA00012438"/>
    </source>
</evidence>
<dbReference type="InterPro" id="IPR010559">
    <property type="entry name" value="Sig_transdc_His_kin_internal"/>
</dbReference>
<evidence type="ECO:0000313" key="17">
    <source>
        <dbReference type="EMBL" id="MDH2331539.1"/>
    </source>
</evidence>
<keyword evidence="8" id="KW-0547">Nucleotide-binding</keyword>
<keyword evidence="9 17" id="KW-0418">Kinase</keyword>
<feature type="domain" description="Histidine kinase" evidence="15">
    <location>
        <begin position="418"/>
        <end position="589"/>
    </location>
</feature>
<dbReference type="SUPFAM" id="SSF55874">
    <property type="entry name" value="ATPase domain of HSP90 chaperone/DNA topoisomerase II/histidine kinase"/>
    <property type="match status" value="1"/>
</dbReference>
<evidence type="ECO:0000256" key="2">
    <source>
        <dbReference type="ARBA" id="ARBA00004651"/>
    </source>
</evidence>
<dbReference type="EMBL" id="JARVWT010000004">
    <property type="protein sequence ID" value="MDH2331539.1"/>
    <property type="molecule type" value="Genomic_DNA"/>
</dbReference>
<sequence>MKLKSRRAFADFSIRHKLFASYMLVIIIPLALLLFLHLLLTANEMEKQALTSAHKMLEETKSYLHYRAETVNEVLNFIAFNDTVQTLVAEDPRRYEDINLWGTDARRLDRILAKSRYNSDIETVQLYMKQGLASATESPDYLNMDKLENSLWFKNFIASHSVFTWLPSSAIEQEEGSDEVSVLRVIPNAHNIQVSDGLVRARISQSTVRSVLEHAVATPSTSVVLFNNRGDVLSTSGEFLYTSKEFKDMLSLVPADGEIDTIEFNGQQILLGLEAIPETDMSIAMIVPYSDILESSNRMRNRLILIFLFIIPLTFILSFVIAGSATKRLRQLIRHVRKVKDGNLRMSPLPANQDEIGELTTNFNMMVENVSRLMEETYTLGREVKNKELKALQAQINPHFLYNTLDLINVMAIESGNEEISKVVDRLALFYRLSLSNGSETVTLESELRHIESYVSIQNMRFNSAITLSLKVSPLLLGCEVPKIMLQPLIENAILHGILEKDSETGIIQVSAMEEKGDLVVEISDDGIGMVEAVVEALLIRPVSKTTGGFGIKNIQERIQLNYGSLYGLSFTSLPGEGTTVWIRLPKSIKK</sequence>
<evidence type="ECO:0000256" key="6">
    <source>
        <dbReference type="ARBA" id="ARBA00022679"/>
    </source>
</evidence>
<evidence type="ECO:0000256" key="12">
    <source>
        <dbReference type="ARBA" id="ARBA00023012"/>
    </source>
</evidence>
<dbReference type="Gene3D" id="3.30.565.10">
    <property type="entry name" value="Histidine kinase-like ATPase, C-terminal domain"/>
    <property type="match status" value="1"/>
</dbReference>
<comment type="catalytic activity">
    <reaction evidence="1">
        <text>ATP + protein L-histidine = ADP + protein N-phospho-L-histidine.</text>
        <dbReference type="EC" id="2.7.13.3"/>
    </reaction>
</comment>
<dbReference type="PANTHER" id="PTHR34220:SF11">
    <property type="entry name" value="SENSOR PROTEIN KINASE HPTS"/>
    <property type="match status" value="1"/>
</dbReference>
<gene>
    <name evidence="17" type="ORF">QDS18_11705</name>
</gene>
<comment type="caution">
    <text evidence="17">The sequence shown here is derived from an EMBL/GenBank/DDBJ whole genome shotgun (WGS) entry which is preliminary data.</text>
</comment>
<dbReference type="PANTHER" id="PTHR34220">
    <property type="entry name" value="SENSOR HISTIDINE KINASE YPDA"/>
    <property type="match status" value="1"/>
</dbReference>
<dbReference type="EC" id="2.7.13.3" evidence="3"/>
<dbReference type="Gene3D" id="6.10.340.10">
    <property type="match status" value="1"/>
</dbReference>
<keyword evidence="4" id="KW-1003">Cell membrane</keyword>
<feature type="domain" description="HAMP" evidence="16">
    <location>
        <begin position="323"/>
        <end position="375"/>
    </location>
</feature>
<feature type="transmembrane region" description="Helical" evidence="14">
    <location>
        <begin position="21"/>
        <end position="40"/>
    </location>
</feature>
<dbReference type="PROSITE" id="PS50109">
    <property type="entry name" value="HIS_KIN"/>
    <property type="match status" value="1"/>
</dbReference>
<dbReference type="Pfam" id="PF02518">
    <property type="entry name" value="HATPase_c"/>
    <property type="match status" value="1"/>
</dbReference>
<comment type="subcellular location">
    <subcellularLocation>
        <location evidence="2">Cell membrane</location>
        <topology evidence="2">Multi-pass membrane protein</topology>
    </subcellularLocation>
</comment>
<organism evidence="17 18">
    <name type="scientific">Paenibacillus polymyxa</name>
    <name type="common">Bacillus polymyxa</name>
    <dbReference type="NCBI Taxonomy" id="1406"/>
    <lineage>
        <taxon>Bacteria</taxon>
        <taxon>Bacillati</taxon>
        <taxon>Bacillota</taxon>
        <taxon>Bacilli</taxon>
        <taxon>Bacillales</taxon>
        <taxon>Paenibacillaceae</taxon>
        <taxon>Paenibacillus</taxon>
    </lineage>
</organism>
<dbReference type="Pfam" id="PF00672">
    <property type="entry name" value="HAMP"/>
    <property type="match status" value="1"/>
</dbReference>
<accession>A0AAP3ZYI3</accession>
<feature type="transmembrane region" description="Helical" evidence="14">
    <location>
        <begin position="303"/>
        <end position="325"/>
    </location>
</feature>
<evidence type="ECO:0000256" key="4">
    <source>
        <dbReference type="ARBA" id="ARBA00022475"/>
    </source>
</evidence>
<dbReference type="SUPFAM" id="SSF158472">
    <property type="entry name" value="HAMP domain-like"/>
    <property type="match status" value="1"/>
</dbReference>
<keyword evidence="6 17" id="KW-0808">Transferase</keyword>
<protein>
    <recommendedName>
        <fullName evidence="3">histidine kinase</fullName>
        <ecNumber evidence="3">2.7.13.3</ecNumber>
    </recommendedName>
</protein>
<dbReference type="Pfam" id="PF06580">
    <property type="entry name" value="His_kinase"/>
    <property type="match status" value="1"/>
</dbReference>
<keyword evidence="10" id="KW-0067">ATP-binding</keyword>